<dbReference type="Pfam" id="PF05977">
    <property type="entry name" value="MFS_3"/>
    <property type="match status" value="1"/>
</dbReference>
<dbReference type="EMBL" id="LJCR01003703">
    <property type="protein sequence ID" value="KPV45827.1"/>
    <property type="molecule type" value="Genomic_DNA"/>
</dbReference>
<dbReference type="PANTHER" id="PTHR23513:SF6">
    <property type="entry name" value="MAJOR FACILITATOR SUPERFAMILY ASSOCIATED DOMAIN-CONTAINING PROTEIN"/>
    <property type="match status" value="1"/>
</dbReference>
<organism evidence="8 9">
    <name type="scientific">Kouleothrix aurantiaca</name>
    <dbReference type="NCBI Taxonomy" id="186479"/>
    <lineage>
        <taxon>Bacteria</taxon>
        <taxon>Bacillati</taxon>
        <taxon>Chloroflexota</taxon>
        <taxon>Chloroflexia</taxon>
        <taxon>Chloroflexales</taxon>
        <taxon>Roseiflexineae</taxon>
        <taxon>Roseiflexaceae</taxon>
        <taxon>Kouleothrix</taxon>
    </lineage>
</organism>
<keyword evidence="6 7" id="KW-0472">Membrane</keyword>
<evidence type="ECO:0000256" key="3">
    <source>
        <dbReference type="ARBA" id="ARBA00022475"/>
    </source>
</evidence>
<evidence type="ECO:0008006" key="10">
    <source>
        <dbReference type="Google" id="ProtNLM"/>
    </source>
</evidence>
<evidence type="ECO:0000256" key="2">
    <source>
        <dbReference type="ARBA" id="ARBA00022448"/>
    </source>
</evidence>
<name>A0A0P9GWU6_9CHLR</name>
<feature type="transmembrane region" description="Helical" evidence="7">
    <location>
        <begin position="92"/>
        <end position="114"/>
    </location>
</feature>
<feature type="non-terminal residue" evidence="8">
    <location>
        <position position="144"/>
    </location>
</feature>
<protein>
    <recommendedName>
        <fullName evidence="10">MFS transporter</fullName>
    </recommendedName>
</protein>
<gene>
    <name evidence="8" type="ORF">SE17_44005</name>
</gene>
<dbReference type="SUPFAM" id="SSF103473">
    <property type="entry name" value="MFS general substrate transporter"/>
    <property type="match status" value="1"/>
</dbReference>
<comment type="subcellular location">
    <subcellularLocation>
        <location evidence="1">Cell membrane</location>
        <topology evidence="1">Multi-pass membrane protein</topology>
    </subcellularLocation>
</comment>
<dbReference type="PANTHER" id="PTHR23513">
    <property type="entry name" value="INTEGRAL MEMBRANE EFFLUX PROTEIN-RELATED"/>
    <property type="match status" value="1"/>
</dbReference>
<evidence type="ECO:0000256" key="4">
    <source>
        <dbReference type="ARBA" id="ARBA00022692"/>
    </source>
</evidence>
<feature type="transmembrane region" description="Helical" evidence="7">
    <location>
        <begin position="120"/>
        <end position="140"/>
    </location>
</feature>
<accession>A0A0P9GWU6</accession>
<comment type="caution">
    <text evidence="8">The sequence shown here is derived from an EMBL/GenBank/DDBJ whole genome shotgun (WGS) entry which is preliminary data.</text>
</comment>
<evidence type="ECO:0000256" key="1">
    <source>
        <dbReference type="ARBA" id="ARBA00004651"/>
    </source>
</evidence>
<dbReference type="InterPro" id="IPR036259">
    <property type="entry name" value="MFS_trans_sf"/>
</dbReference>
<proteinExistence type="predicted"/>
<evidence type="ECO:0000256" key="5">
    <source>
        <dbReference type="ARBA" id="ARBA00022989"/>
    </source>
</evidence>
<evidence type="ECO:0000256" key="6">
    <source>
        <dbReference type="ARBA" id="ARBA00023136"/>
    </source>
</evidence>
<dbReference type="GO" id="GO:0005886">
    <property type="term" value="C:plasma membrane"/>
    <property type="evidence" value="ECO:0007669"/>
    <property type="project" value="UniProtKB-SubCell"/>
</dbReference>
<reference evidence="8 9" key="1">
    <citation type="submission" date="2015-09" db="EMBL/GenBank/DDBJ databases">
        <title>Draft genome sequence of Kouleothrix aurantiaca JCM 19913.</title>
        <authorList>
            <person name="Hemp J."/>
        </authorList>
    </citation>
    <scope>NUCLEOTIDE SEQUENCE [LARGE SCALE GENOMIC DNA]</scope>
    <source>
        <strain evidence="8 9">COM-B</strain>
    </source>
</reference>
<keyword evidence="4 7" id="KW-0812">Transmembrane</keyword>
<evidence type="ECO:0000313" key="8">
    <source>
        <dbReference type="EMBL" id="KPV45827.1"/>
    </source>
</evidence>
<keyword evidence="3" id="KW-1003">Cell membrane</keyword>
<dbReference type="InterPro" id="IPR010290">
    <property type="entry name" value="TM_effector"/>
</dbReference>
<evidence type="ECO:0000313" key="9">
    <source>
        <dbReference type="Proteomes" id="UP000050509"/>
    </source>
</evidence>
<keyword evidence="2" id="KW-0813">Transport</keyword>
<dbReference type="Gene3D" id="1.20.1250.20">
    <property type="entry name" value="MFS general substrate transporter like domains"/>
    <property type="match status" value="1"/>
</dbReference>
<dbReference type="AlphaFoldDB" id="A0A0P9GWU6"/>
<dbReference type="Proteomes" id="UP000050509">
    <property type="component" value="Unassembled WGS sequence"/>
</dbReference>
<evidence type="ECO:0000256" key="7">
    <source>
        <dbReference type="SAM" id="Phobius"/>
    </source>
</evidence>
<keyword evidence="9" id="KW-1185">Reference proteome</keyword>
<feature type="transmembrane region" description="Helical" evidence="7">
    <location>
        <begin position="64"/>
        <end position="85"/>
    </location>
</feature>
<sequence>METIHSDAPPVPELPARFAGLWRHRDFVRLWIGQTISQFGSTITREALPYTAILALQASPAQMGLLGAASTAPLLILGLFAGVWVDRVRRRPLMIAADLGRALLLLSIPLAFALGWLGMAQLYVVALLAGTLTVFFNVAYQAHL</sequence>
<keyword evidence="5 7" id="KW-1133">Transmembrane helix</keyword>